<sequence length="83" mass="9498">MSKINRQSGLVKLIILIVVAVLILSYLGVNIQKIAESETGQANFAYLWQIMQKIGDWFVNLYQKHLAGYLEGPWVNIKETFTK</sequence>
<proteinExistence type="predicted"/>
<accession>A0A2H0RH60</accession>
<keyword evidence="1" id="KW-0812">Transmembrane</keyword>
<comment type="caution">
    <text evidence="2">The sequence shown here is derived from an EMBL/GenBank/DDBJ whole genome shotgun (WGS) entry which is preliminary data.</text>
</comment>
<dbReference type="AlphaFoldDB" id="A0A2H0RH60"/>
<dbReference type="Proteomes" id="UP000230431">
    <property type="component" value="Unassembled WGS sequence"/>
</dbReference>
<organism evidence="2 3">
    <name type="scientific">Candidatus Vogelbacteria bacterium CG10_big_fil_rev_8_21_14_0_10_49_38</name>
    <dbReference type="NCBI Taxonomy" id="1975043"/>
    <lineage>
        <taxon>Bacteria</taxon>
        <taxon>Candidatus Vogeliibacteriota</taxon>
    </lineage>
</organism>
<evidence type="ECO:0000313" key="2">
    <source>
        <dbReference type="EMBL" id="PIR45833.1"/>
    </source>
</evidence>
<protein>
    <submittedName>
        <fullName evidence="2">Uncharacterized protein</fullName>
    </submittedName>
</protein>
<reference evidence="2 3" key="1">
    <citation type="submission" date="2017-09" db="EMBL/GenBank/DDBJ databases">
        <title>Depth-based differentiation of microbial function through sediment-hosted aquifers and enrichment of novel symbionts in the deep terrestrial subsurface.</title>
        <authorList>
            <person name="Probst A.J."/>
            <person name="Ladd B."/>
            <person name="Jarett J.K."/>
            <person name="Geller-Mcgrath D.E."/>
            <person name="Sieber C.M."/>
            <person name="Emerson J.B."/>
            <person name="Anantharaman K."/>
            <person name="Thomas B.C."/>
            <person name="Malmstrom R."/>
            <person name="Stieglmeier M."/>
            <person name="Klingl A."/>
            <person name="Woyke T."/>
            <person name="Ryan C.M."/>
            <person name="Banfield J.F."/>
        </authorList>
    </citation>
    <scope>NUCLEOTIDE SEQUENCE [LARGE SCALE GENOMIC DNA]</scope>
    <source>
        <strain evidence="2">CG10_big_fil_rev_8_21_14_0_10_49_38</strain>
    </source>
</reference>
<feature type="transmembrane region" description="Helical" evidence="1">
    <location>
        <begin position="9"/>
        <end position="29"/>
    </location>
</feature>
<keyword evidence="1" id="KW-0472">Membrane</keyword>
<dbReference type="EMBL" id="PCYK01000025">
    <property type="protein sequence ID" value="PIR45833.1"/>
    <property type="molecule type" value="Genomic_DNA"/>
</dbReference>
<evidence type="ECO:0000256" key="1">
    <source>
        <dbReference type="SAM" id="Phobius"/>
    </source>
</evidence>
<gene>
    <name evidence="2" type="ORF">COV08_02970</name>
</gene>
<name>A0A2H0RH60_9BACT</name>
<evidence type="ECO:0000313" key="3">
    <source>
        <dbReference type="Proteomes" id="UP000230431"/>
    </source>
</evidence>
<keyword evidence="1" id="KW-1133">Transmembrane helix</keyword>